<sequence>MNSPVPSKVKIISKANIPININFNVLKNIFIKAIPIKKTITKIKKFTITPIYIYTIVIILLNRNNCNIITI</sequence>
<proteinExistence type="predicted"/>
<evidence type="ECO:0000313" key="1">
    <source>
        <dbReference type="EMBL" id="MBW0602617.1"/>
    </source>
</evidence>
<dbReference type="EMBL" id="JABZFG010000004">
    <property type="protein sequence ID" value="MBW0602617.1"/>
    <property type="molecule type" value="Genomic_DNA"/>
</dbReference>
<comment type="caution">
    <text evidence="1">The sequence shown here is derived from an EMBL/GenBank/DDBJ whole genome shotgun (WGS) entry which is preliminary data.</text>
</comment>
<accession>A0A9Q3L8S0</accession>
<dbReference type="Proteomes" id="UP000746160">
    <property type="component" value="Unassembled WGS sequence"/>
</dbReference>
<reference evidence="1" key="1">
    <citation type="journal article" date="2021" name="Genes Genomics">
        <title>Comparative genomic analysis of Mycoplasma anatis strains.</title>
        <authorList>
            <person name="Zhou Q."/>
            <person name="Mai K."/>
            <person name="Yang D."/>
            <person name="Liu J."/>
            <person name="Yan Z."/>
            <person name="Luo C."/>
            <person name="Tan Y."/>
            <person name="Cao S."/>
            <person name="Zhou Q."/>
            <person name="Chen L."/>
            <person name="Chen F."/>
        </authorList>
    </citation>
    <scope>NUCLEOTIDE SEQUENCE</scope>
    <source>
        <strain evidence="1">DP07</strain>
    </source>
</reference>
<protein>
    <submittedName>
        <fullName evidence="1">Uncharacterized protein</fullName>
    </submittedName>
</protein>
<organism evidence="1 2">
    <name type="scientific">Mycoplasmopsis anatis</name>
    <dbReference type="NCBI Taxonomy" id="171279"/>
    <lineage>
        <taxon>Bacteria</taxon>
        <taxon>Bacillati</taxon>
        <taxon>Mycoplasmatota</taxon>
        <taxon>Mycoplasmoidales</taxon>
        <taxon>Metamycoplasmataceae</taxon>
        <taxon>Mycoplasmopsis</taxon>
    </lineage>
</organism>
<dbReference type="AlphaFoldDB" id="A0A9Q3L8S0"/>
<gene>
    <name evidence="1" type="ORF">MADP07_00340</name>
</gene>
<evidence type="ECO:0000313" key="2">
    <source>
        <dbReference type="Proteomes" id="UP000746160"/>
    </source>
</evidence>
<name>A0A9Q3L8S0_9BACT</name>